<protein>
    <submittedName>
        <fullName evidence="2">Uncharacterized protein</fullName>
    </submittedName>
</protein>
<gene>
    <name evidence="2" type="ORF">BSTOLATCC_MIC11299</name>
</gene>
<evidence type="ECO:0000256" key="1">
    <source>
        <dbReference type="SAM" id="Phobius"/>
    </source>
</evidence>
<accession>A0AAU9IMA6</accession>
<keyword evidence="1" id="KW-0472">Membrane</keyword>
<dbReference type="EMBL" id="CAJZBQ010000012">
    <property type="protein sequence ID" value="CAG9314288.1"/>
    <property type="molecule type" value="Genomic_DNA"/>
</dbReference>
<evidence type="ECO:0000313" key="3">
    <source>
        <dbReference type="Proteomes" id="UP001162131"/>
    </source>
</evidence>
<keyword evidence="1" id="KW-1133">Transmembrane helix</keyword>
<evidence type="ECO:0000313" key="2">
    <source>
        <dbReference type="EMBL" id="CAG9314288.1"/>
    </source>
</evidence>
<name>A0AAU9IMA6_9CILI</name>
<comment type="caution">
    <text evidence="2">The sequence shown here is derived from an EMBL/GenBank/DDBJ whole genome shotgun (WGS) entry which is preliminary data.</text>
</comment>
<feature type="transmembrane region" description="Helical" evidence="1">
    <location>
        <begin position="64"/>
        <end position="82"/>
    </location>
</feature>
<dbReference type="Proteomes" id="UP001162131">
    <property type="component" value="Unassembled WGS sequence"/>
</dbReference>
<organism evidence="2 3">
    <name type="scientific">Blepharisma stoltei</name>
    <dbReference type="NCBI Taxonomy" id="1481888"/>
    <lineage>
        <taxon>Eukaryota</taxon>
        <taxon>Sar</taxon>
        <taxon>Alveolata</taxon>
        <taxon>Ciliophora</taxon>
        <taxon>Postciliodesmatophora</taxon>
        <taxon>Heterotrichea</taxon>
        <taxon>Heterotrichida</taxon>
        <taxon>Blepharismidae</taxon>
        <taxon>Blepharisma</taxon>
    </lineage>
</organism>
<proteinExistence type="predicted"/>
<reference evidence="2" key="1">
    <citation type="submission" date="2021-09" db="EMBL/GenBank/DDBJ databases">
        <authorList>
            <consortium name="AG Swart"/>
            <person name="Singh M."/>
            <person name="Singh A."/>
            <person name="Seah K."/>
            <person name="Emmerich C."/>
        </authorList>
    </citation>
    <scope>NUCLEOTIDE SEQUENCE</scope>
    <source>
        <strain evidence="2">ATCC30299</strain>
    </source>
</reference>
<dbReference type="AlphaFoldDB" id="A0AAU9IMA6"/>
<sequence length="83" mass="9492">MEVDNGILSEFIFLNQNGLLLEKLILDQIIFSTFDGIRRQEGKDYHVRMSIMQLSGVLMEGRSWFGGTGTTGIGGIWIMWVFY</sequence>
<keyword evidence="1" id="KW-0812">Transmembrane</keyword>
<keyword evidence="3" id="KW-1185">Reference proteome</keyword>